<dbReference type="AlphaFoldDB" id="D9SLE3"/>
<dbReference type="InterPro" id="IPR045584">
    <property type="entry name" value="Pilin-like"/>
</dbReference>
<dbReference type="Gene3D" id="3.30.700.10">
    <property type="entry name" value="Glycoprotein, Type 4 Pilin"/>
    <property type="match status" value="1"/>
</dbReference>
<dbReference type="RefSeq" id="WP_010077123.1">
    <property type="nucleotide sequence ID" value="NC_014393.1"/>
</dbReference>
<dbReference type="NCBIfam" id="TIGR02532">
    <property type="entry name" value="IV_pilin_GFxxxE"/>
    <property type="match status" value="1"/>
</dbReference>
<evidence type="ECO:0000313" key="2">
    <source>
        <dbReference type="EMBL" id="ADL51659.1"/>
    </source>
</evidence>
<keyword evidence="3" id="KW-1185">Reference proteome</keyword>
<dbReference type="InterPro" id="IPR000983">
    <property type="entry name" value="Bac_GSPG_pilin"/>
</dbReference>
<sequence length="126" mass="14516">MKKGFTLIEVLITLSILAIISAIAIPNYNYIKEKVHNHTLITKSMMLTESILTNYKLNRDMTKTQLQNTVNEVSKDIIIENVDYNSINKIADVDYKVDGENYNLNFELRKNTIVIEDEDGKEVFKS</sequence>
<evidence type="ECO:0000256" key="1">
    <source>
        <dbReference type="ARBA" id="ARBA00022481"/>
    </source>
</evidence>
<evidence type="ECO:0000313" key="3">
    <source>
        <dbReference type="Proteomes" id="UP000002730"/>
    </source>
</evidence>
<dbReference type="Pfam" id="PF07963">
    <property type="entry name" value="N_methyl"/>
    <property type="match status" value="1"/>
</dbReference>
<protein>
    <recommendedName>
        <fullName evidence="4">Prepilin-type N-terminal cleavage/methylation domain-containing protein</fullName>
    </recommendedName>
</protein>
<dbReference type="GO" id="GO:0015628">
    <property type="term" value="P:protein secretion by the type II secretion system"/>
    <property type="evidence" value="ECO:0007669"/>
    <property type="project" value="InterPro"/>
</dbReference>
<dbReference type="KEGG" id="ccb:Clocel_1915"/>
<dbReference type="InterPro" id="IPR012902">
    <property type="entry name" value="N_methyl_site"/>
</dbReference>
<organism evidence="2 3">
    <name type="scientific">Clostridium cellulovorans (strain ATCC 35296 / DSM 3052 / OCM 3 / 743B)</name>
    <dbReference type="NCBI Taxonomy" id="573061"/>
    <lineage>
        <taxon>Bacteria</taxon>
        <taxon>Bacillati</taxon>
        <taxon>Bacillota</taxon>
        <taxon>Clostridia</taxon>
        <taxon>Eubacteriales</taxon>
        <taxon>Clostridiaceae</taxon>
        <taxon>Clostridium</taxon>
    </lineage>
</organism>
<gene>
    <name evidence="2" type="ordered locus">Clocel_1915</name>
</gene>
<dbReference type="STRING" id="573061.Clocel_1915"/>
<dbReference type="SUPFAM" id="SSF54523">
    <property type="entry name" value="Pili subunits"/>
    <property type="match status" value="1"/>
</dbReference>
<keyword evidence="1" id="KW-0488">Methylation</keyword>
<dbReference type="HOGENOM" id="CLU_1999901_0_0_9"/>
<reference evidence="2 3" key="1">
    <citation type="submission" date="2010-08" db="EMBL/GenBank/DDBJ databases">
        <title>Complete sequence of Clostridium cellulovorans 743B.</title>
        <authorList>
            <consortium name="US DOE Joint Genome Institute"/>
            <person name="Lucas S."/>
            <person name="Copeland A."/>
            <person name="Lapidus A."/>
            <person name="Cheng J.-F."/>
            <person name="Bruce D."/>
            <person name="Goodwin L."/>
            <person name="Pitluck S."/>
            <person name="Chertkov O."/>
            <person name="Detter J.C."/>
            <person name="Han C."/>
            <person name="Tapia R."/>
            <person name="Land M."/>
            <person name="Hauser L."/>
            <person name="Chang Y.-J."/>
            <person name="Jeffries C."/>
            <person name="Kyrpides N."/>
            <person name="Ivanova N."/>
            <person name="Mikhailova N."/>
            <person name="Hemme C.L."/>
            <person name="Woyke T."/>
        </authorList>
    </citation>
    <scope>NUCLEOTIDE SEQUENCE [LARGE SCALE GENOMIC DNA]</scope>
    <source>
        <strain evidence="3">ATCC 35296 / DSM 3052 / OCM 3 / 743B</strain>
    </source>
</reference>
<dbReference type="EMBL" id="CP002160">
    <property type="protein sequence ID" value="ADL51659.1"/>
    <property type="molecule type" value="Genomic_DNA"/>
</dbReference>
<evidence type="ECO:0008006" key="4">
    <source>
        <dbReference type="Google" id="ProtNLM"/>
    </source>
</evidence>
<dbReference type="PROSITE" id="PS00409">
    <property type="entry name" value="PROKAR_NTER_METHYL"/>
    <property type="match status" value="1"/>
</dbReference>
<dbReference type="GO" id="GO:0015627">
    <property type="term" value="C:type II protein secretion system complex"/>
    <property type="evidence" value="ECO:0007669"/>
    <property type="project" value="InterPro"/>
</dbReference>
<dbReference type="PRINTS" id="PR00813">
    <property type="entry name" value="BCTERIALGSPG"/>
</dbReference>
<proteinExistence type="predicted"/>
<name>D9SLE3_CLOC7</name>
<accession>D9SLE3</accession>
<dbReference type="Proteomes" id="UP000002730">
    <property type="component" value="Chromosome"/>
</dbReference>